<evidence type="ECO:0000256" key="3">
    <source>
        <dbReference type="ARBA" id="ARBA00022679"/>
    </source>
</evidence>
<keyword evidence="5 7" id="KW-1133">Transmembrane helix</keyword>
<dbReference type="GO" id="GO:0005886">
    <property type="term" value="C:plasma membrane"/>
    <property type="evidence" value="ECO:0007669"/>
    <property type="project" value="UniProtKB-SubCell"/>
</dbReference>
<dbReference type="PANTHER" id="PTHR22926:SF3">
    <property type="entry name" value="UNDECAPRENYL-PHOSPHATE ALPHA-N-ACETYLGLUCOSAMINYL 1-PHOSPHATE TRANSFERASE"/>
    <property type="match status" value="1"/>
</dbReference>
<feature type="transmembrane region" description="Helical" evidence="7">
    <location>
        <begin position="136"/>
        <end position="156"/>
    </location>
</feature>
<feature type="transmembrane region" description="Helical" evidence="7">
    <location>
        <begin position="105"/>
        <end position="124"/>
    </location>
</feature>
<proteinExistence type="predicted"/>
<dbReference type="GO" id="GO:0016780">
    <property type="term" value="F:phosphotransferase activity, for other substituted phosphate groups"/>
    <property type="evidence" value="ECO:0007669"/>
    <property type="project" value="InterPro"/>
</dbReference>
<dbReference type="GO" id="GO:0009103">
    <property type="term" value="P:lipopolysaccharide biosynthetic process"/>
    <property type="evidence" value="ECO:0007669"/>
    <property type="project" value="TreeGrafter"/>
</dbReference>
<dbReference type="PANTHER" id="PTHR22926">
    <property type="entry name" value="PHOSPHO-N-ACETYLMURAMOYL-PENTAPEPTIDE-TRANSFERASE"/>
    <property type="match status" value="1"/>
</dbReference>
<evidence type="ECO:0000256" key="6">
    <source>
        <dbReference type="ARBA" id="ARBA00023136"/>
    </source>
</evidence>
<feature type="transmembrane region" description="Helical" evidence="7">
    <location>
        <begin position="168"/>
        <end position="188"/>
    </location>
</feature>
<dbReference type="AlphaFoldDB" id="X0UVE1"/>
<sequence>MPEHTWLEVLGSQWWIALVALGVSLVVTPVFRFIAYRTGIVDRPDAALKPHRRPVAYLGGAAIWIGFLAGLIGLLIIRPDLSMRWPEIGRCLLEGRFGELLENPLWNLLAVALASLTILVVGLLDDLLNIRPKHKVAGQVLVGIILFVGGVGTRMGTLVLSPLGLHHLLWLLLPLSAVMLLVMTIAICNAANLLDGLDGLCGGVT</sequence>
<keyword evidence="4 7" id="KW-0812">Transmembrane</keyword>
<accession>X0UVE1</accession>
<evidence type="ECO:0000256" key="1">
    <source>
        <dbReference type="ARBA" id="ARBA00004651"/>
    </source>
</evidence>
<dbReference type="GO" id="GO:0071555">
    <property type="term" value="P:cell wall organization"/>
    <property type="evidence" value="ECO:0007669"/>
    <property type="project" value="TreeGrafter"/>
</dbReference>
<keyword evidence="6 7" id="KW-0472">Membrane</keyword>
<evidence type="ECO:0000256" key="7">
    <source>
        <dbReference type="SAM" id="Phobius"/>
    </source>
</evidence>
<keyword evidence="2" id="KW-1003">Cell membrane</keyword>
<comment type="caution">
    <text evidence="8">The sequence shown here is derived from an EMBL/GenBank/DDBJ whole genome shotgun (WGS) entry which is preliminary data.</text>
</comment>
<protein>
    <submittedName>
        <fullName evidence="8">Uncharacterized protein</fullName>
    </submittedName>
</protein>
<feature type="transmembrane region" description="Helical" evidence="7">
    <location>
        <begin position="55"/>
        <end position="77"/>
    </location>
</feature>
<comment type="subcellular location">
    <subcellularLocation>
        <location evidence="1">Cell membrane</location>
        <topology evidence="1">Multi-pass membrane protein</topology>
    </subcellularLocation>
</comment>
<evidence type="ECO:0000256" key="2">
    <source>
        <dbReference type="ARBA" id="ARBA00022475"/>
    </source>
</evidence>
<feature type="non-terminal residue" evidence="8">
    <location>
        <position position="205"/>
    </location>
</feature>
<dbReference type="InterPro" id="IPR000715">
    <property type="entry name" value="Glycosyl_transferase_4"/>
</dbReference>
<dbReference type="EMBL" id="BARS01024034">
    <property type="protein sequence ID" value="GAG03172.1"/>
    <property type="molecule type" value="Genomic_DNA"/>
</dbReference>
<evidence type="ECO:0000256" key="4">
    <source>
        <dbReference type="ARBA" id="ARBA00022692"/>
    </source>
</evidence>
<name>X0UVE1_9ZZZZ</name>
<evidence type="ECO:0000313" key="8">
    <source>
        <dbReference type="EMBL" id="GAG03172.1"/>
    </source>
</evidence>
<organism evidence="8">
    <name type="scientific">marine sediment metagenome</name>
    <dbReference type="NCBI Taxonomy" id="412755"/>
    <lineage>
        <taxon>unclassified sequences</taxon>
        <taxon>metagenomes</taxon>
        <taxon>ecological metagenomes</taxon>
    </lineage>
</organism>
<gene>
    <name evidence="8" type="ORF">S01H1_38200</name>
</gene>
<keyword evidence="3" id="KW-0808">Transferase</keyword>
<dbReference type="GO" id="GO:0044038">
    <property type="term" value="P:cell wall macromolecule biosynthetic process"/>
    <property type="evidence" value="ECO:0007669"/>
    <property type="project" value="TreeGrafter"/>
</dbReference>
<reference evidence="8" key="1">
    <citation type="journal article" date="2014" name="Front. Microbiol.">
        <title>High frequency of phylogenetically diverse reductive dehalogenase-homologous genes in deep subseafloor sedimentary metagenomes.</title>
        <authorList>
            <person name="Kawai M."/>
            <person name="Futagami T."/>
            <person name="Toyoda A."/>
            <person name="Takaki Y."/>
            <person name="Nishi S."/>
            <person name="Hori S."/>
            <person name="Arai W."/>
            <person name="Tsubouchi T."/>
            <person name="Morono Y."/>
            <person name="Uchiyama I."/>
            <person name="Ito T."/>
            <person name="Fujiyama A."/>
            <person name="Inagaki F."/>
            <person name="Takami H."/>
        </authorList>
    </citation>
    <scope>NUCLEOTIDE SEQUENCE</scope>
    <source>
        <strain evidence="8">Expedition CK06-06</strain>
    </source>
</reference>
<dbReference type="Pfam" id="PF00953">
    <property type="entry name" value="Glycos_transf_4"/>
    <property type="match status" value="1"/>
</dbReference>
<feature type="transmembrane region" description="Helical" evidence="7">
    <location>
        <begin position="12"/>
        <end position="34"/>
    </location>
</feature>
<evidence type="ECO:0000256" key="5">
    <source>
        <dbReference type="ARBA" id="ARBA00022989"/>
    </source>
</evidence>